<gene>
    <name evidence="4" type="ORF">FB474_3985</name>
</gene>
<dbReference type="PANTHER" id="PTHR43800">
    <property type="entry name" value="PEPTIDYL-LYSINE N-ACETYLTRANSFERASE YJAB"/>
    <property type="match status" value="1"/>
</dbReference>
<evidence type="ECO:0000313" key="4">
    <source>
        <dbReference type="EMBL" id="TQL56369.1"/>
    </source>
</evidence>
<protein>
    <submittedName>
        <fullName evidence="4">Acetyltransferase (GNAT) family protein</fullName>
    </submittedName>
</protein>
<feature type="domain" description="N-acetyltransferase" evidence="3">
    <location>
        <begin position="4"/>
        <end position="154"/>
    </location>
</feature>
<evidence type="ECO:0000259" key="3">
    <source>
        <dbReference type="PROSITE" id="PS51186"/>
    </source>
</evidence>
<organism evidence="4 5">
    <name type="scientific">Oryzihumus leptocrescens</name>
    <dbReference type="NCBI Taxonomy" id="297536"/>
    <lineage>
        <taxon>Bacteria</taxon>
        <taxon>Bacillati</taxon>
        <taxon>Actinomycetota</taxon>
        <taxon>Actinomycetes</taxon>
        <taxon>Micrococcales</taxon>
        <taxon>Intrasporangiaceae</taxon>
        <taxon>Oryzihumus</taxon>
    </lineage>
</organism>
<keyword evidence="2" id="KW-0012">Acyltransferase</keyword>
<proteinExistence type="predicted"/>
<keyword evidence="1 4" id="KW-0808">Transferase</keyword>
<keyword evidence="5" id="KW-1185">Reference proteome</keyword>
<dbReference type="InterPro" id="IPR000182">
    <property type="entry name" value="GNAT_dom"/>
</dbReference>
<dbReference type="GO" id="GO:0016747">
    <property type="term" value="F:acyltransferase activity, transferring groups other than amino-acyl groups"/>
    <property type="evidence" value="ECO:0007669"/>
    <property type="project" value="InterPro"/>
</dbReference>
<dbReference type="CDD" id="cd04301">
    <property type="entry name" value="NAT_SF"/>
    <property type="match status" value="1"/>
</dbReference>
<dbReference type="Pfam" id="PF00583">
    <property type="entry name" value="Acetyltransf_1"/>
    <property type="match status" value="1"/>
</dbReference>
<comment type="caution">
    <text evidence="4">The sequence shown here is derived from an EMBL/GenBank/DDBJ whole genome shotgun (WGS) entry which is preliminary data.</text>
</comment>
<name>A0A542Z7R6_9MICO</name>
<dbReference type="EMBL" id="VFOQ01000003">
    <property type="protein sequence ID" value="TQL56369.1"/>
    <property type="molecule type" value="Genomic_DNA"/>
</dbReference>
<dbReference type="Proteomes" id="UP000319514">
    <property type="component" value="Unassembled WGS sequence"/>
</dbReference>
<dbReference type="InterPro" id="IPR016181">
    <property type="entry name" value="Acyl_CoA_acyltransferase"/>
</dbReference>
<dbReference type="PANTHER" id="PTHR43800:SF1">
    <property type="entry name" value="PEPTIDYL-LYSINE N-ACETYLTRANSFERASE YJAB"/>
    <property type="match status" value="1"/>
</dbReference>
<reference evidence="4 5" key="1">
    <citation type="submission" date="2019-06" db="EMBL/GenBank/DDBJ databases">
        <title>Sequencing the genomes of 1000 actinobacteria strains.</title>
        <authorList>
            <person name="Klenk H.-P."/>
        </authorList>
    </citation>
    <scope>NUCLEOTIDE SEQUENCE [LARGE SCALE GENOMIC DNA]</scope>
    <source>
        <strain evidence="4 5">DSM 18082</strain>
    </source>
</reference>
<accession>A0A542Z7R6</accession>
<dbReference type="Gene3D" id="3.40.630.30">
    <property type="match status" value="1"/>
</dbReference>
<dbReference type="OrthoDB" id="572496at2"/>
<dbReference type="PROSITE" id="PS51186">
    <property type="entry name" value="GNAT"/>
    <property type="match status" value="1"/>
</dbReference>
<evidence type="ECO:0000256" key="1">
    <source>
        <dbReference type="ARBA" id="ARBA00022679"/>
    </source>
</evidence>
<dbReference type="AlphaFoldDB" id="A0A542Z7R6"/>
<sequence>MTDIAIERAAAADLPRLVRLEVEAGQLFHTVGLHEVADHEATVEELQEPLAQQRIWVVRRDGEAAGYVVAEVLDGNAHVAQVSVAPRHGRQGIGRALVRHVEAWGQAAGRPATTLTTFRDVPWNGPYYARLGYTELPAADIGPELAATMAHEASLPGIDAEDRCAMVRPYVGRTS</sequence>
<evidence type="ECO:0000313" key="5">
    <source>
        <dbReference type="Proteomes" id="UP000319514"/>
    </source>
</evidence>
<dbReference type="SUPFAM" id="SSF55729">
    <property type="entry name" value="Acyl-CoA N-acyltransferases (Nat)"/>
    <property type="match status" value="1"/>
</dbReference>
<dbReference type="RefSeq" id="WP_141790578.1">
    <property type="nucleotide sequence ID" value="NZ_BAAAKX010000008.1"/>
</dbReference>
<evidence type="ECO:0000256" key="2">
    <source>
        <dbReference type="ARBA" id="ARBA00023315"/>
    </source>
</evidence>